<dbReference type="EMBL" id="JANHOH010000001">
    <property type="protein sequence ID" value="MCQ6957332.1"/>
    <property type="molecule type" value="Genomic_DNA"/>
</dbReference>
<dbReference type="Proteomes" id="UP001204376">
    <property type="component" value="Unassembled WGS sequence"/>
</dbReference>
<organism evidence="2 3">
    <name type="scientific">Mucilaginibacter aquariorum</name>
    <dbReference type="NCBI Taxonomy" id="2967225"/>
    <lineage>
        <taxon>Bacteria</taxon>
        <taxon>Pseudomonadati</taxon>
        <taxon>Bacteroidota</taxon>
        <taxon>Sphingobacteriia</taxon>
        <taxon>Sphingobacteriales</taxon>
        <taxon>Sphingobacteriaceae</taxon>
        <taxon>Mucilaginibacter</taxon>
    </lineage>
</organism>
<proteinExistence type="predicted"/>
<reference evidence="2 3" key="1">
    <citation type="submission" date="2022-07" db="EMBL/GenBank/DDBJ databases">
        <title>Mucilaginibacter sp. JC4.</title>
        <authorList>
            <person name="Le V."/>
            <person name="Ko S.-R."/>
            <person name="Ahn C.-Y."/>
            <person name="Oh H.-M."/>
        </authorList>
    </citation>
    <scope>NUCLEOTIDE SEQUENCE [LARGE SCALE GENOMIC DNA]</scope>
    <source>
        <strain evidence="2 3">JC4</strain>
    </source>
</reference>
<dbReference type="InterPro" id="IPR013321">
    <property type="entry name" value="Arc_rbn_hlx_hlx"/>
</dbReference>
<gene>
    <name evidence="2" type="ORF">NPE20_05165</name>
</gene>
<dbReference type="RefSeq" id="WP_256537538.1">
    <property type="nucleotide sequence ID" value="NZ_JANHOH010000001.1"/>
</dbReference>
<comment type="caution">
    <text evidence="2">The sequence shown here is derived from an EMBL/GenBank/DDBJ whole genome shotgun (WGS) entry which is preliminary data.</text>
</comment>
<sequence length="87" mass="10047">MEDYKNKLSNLAGKLKQEKPRTPIQQIQPVKTRPLKEAEVQLNTWIPKGLMRDIKNYGVANDLSQKDITIEALKSYLEAKVKTNEKH</sequence>
<evidence type="ECO:0000313" key="2">
    <source>
        <dbReference type="EMBL" id="MCQ6957332.1"/>
    </source>
</evidence>
<evidence type="ECO:0000313" key="3">
    <source>
        <dbReference type="Proteomes" id="UP001204376"/>
    </source>
</evidence>
<protein>
    <submittedName>
        <fullName evidence="2">Uncharacterized protein</fullName>
    </submittedName>
</protein>
<feature type="region of interest" description="Disordered" evidence="1">
    <location>
        <begin position="1"/>
        <end position="26"/>
    </location>
</feature>
<accession>A0ABT1SYB3</accession>
<keyword evidence="3" id="KW-1185">Reference proteome</keyword>
<evidence type="ECO:0000256" key="1">
    <source>
        <dbReference type="SAM" id="MobiDB-lite"/>
    </source>
</evidence>
<dbReference type="Gene3D" id="1.10.1220.10">
    <property type="entry name" value="Met repressor-like"/>
    <property type="match status" value="1"/>
</dbReference>
<name>A0ABT1SYB3_9SPHI</name>